<name>A0A834ELL2_9CHIR</name>
<dbReference type="EMBL" id="JABVXQ010000002">
    <property type="protein sequence ID" value="KAF6125560.1"/>
    <property type="molecule type" value="Genomic_DNA"/>
</dbReference>
<evidence type="ECO:0000313" key="3">
    <source>
        <dbReference type="Proteomes" id="UP000664940"/>
    </source>
</evidence>
<evidence type="ECO:0000256" key="1">
    <source>
        <dbReference type="SAM" id="MobiDB-lite"/>
    </source>
</evidence>
<comment type="caution">
    <text evidence="2">The sequence shown here is derived from an EMBL/GenBank/DDBJ whole genome shotgun (WGS) entry which is preliminary data.</text>
</comment>
<reference evidence="2 3" key="1">
    <citation type="journal article" date="2020" name="Nature">
        <title>Six reference-quality genomes reveal evolution of bat adaptations.</title>
        <authorList>
            <person name="Jebb D."/>
            <person name="Huang Z."/>
            <person name="Pippel M."/>
            <person name="Hughes G.M."/>
            <person name="Lavrichenko K."/>
            <person name="Devanna P."/>
            <person name="Winkler S."/>
            <person name="Jermiin L.S."/>
            <person name="Skirmuntt E.C."/>
            <person name="Katzourakis A."/>
            <person name="Burkitt-Gray L."/>
            <person name="Ray D.A."/>
            <person name="Sullivan K.A.M."/>
            <person name="Roscito J.G."/>
            <person name="Kirilenko B.M."/>
            <person name="Davalos L.M."/>
            <person name="Corthals A.P."/>
            <person name="Power M.L."/>
            <person name="Jones G."/>
            <person name="Ransome R.D."/>
            <person name="Dechmann D.K.N."/>
            <person name="Locatelli A.G."/>
            <person name="Puechmaille S.J."/>
            <person name="Fedrigo O."/>
            <person name="Jarvis E.D."/>
            <person name="Hiller M."/>
            <person name="Vernes S.C."/>
            <person name="Myers E.W."/>
            <person name="Teeling E.C."/>
        </authorList>
    </citation>
    <scope>NUCLEOTIDE SEQUENCE [LARGE SCALE GENOMIC DNA]</scope>
    <source>
        <strain evidence="2">Bat1K_MPI-CBG_1</strain>
    </source>
</reference>
<accession>A0A834ELL2</accession>
<gene>
    <name evidence="2" type="ORF">HJG60_009973</name>
</gene>
<proteinExistence type="predicted"/>
<feature type="region of interest" description="Disordered" evidence="1">
    <location>
        <begin position="1"/>
        <end position="70"/>
    </location>
</feature>
<sequence length="133" mass="14726">MSPQGLTWTQGSRRTWAGRTPLAGPSGGHRCRRRSQPGRVVTSEVRANGPPGTRWKKLRGYPQGMGLPSDVPAVVRGHHYAAPGSSPHQPSATPLRTAMSHCQRRHRGVCEYKDVDWKIQISKLFFLIKTHPG</sequence>
<organism evidence="2 3">
    <name type="scientific">Phyllostomus discolor</name>
    <name type="common">pale spear-nosed bat</name>
    <dbReference type="NCBI Taxonomy" id="89673"/>
    <lineage>
        <taxon>Eukaryota</taxon>
        <taxon>Metazoa</taxon>
        <taxon>Chordata</taxon>
        <taxon>Craniata</taxon>
        <taxon>Vertebrata</taxon>
        <taxon>Euteleostomi</taxon>
        <taxon>Mammalia</taxon>
        <taxon>Eutheria</taxon>
        <taxon>Laurasiatheria</taxon>
        <taxon>Chiroptera</taxon>
        <taxon>Yangochiroptera</taxon>
        <taxon>Phyllostomidae</taxon>
        <taxon>Phyllostominae</taxon>
        <taxon>Phyllostomus</taxon>
    </lineage>
</organism>
<dbReference type="AlphaFoldDB" id="A0A834ELL2"/>
<feature type="compositionally biased region" description="Polar residues" evidence="1">
    <location>
        <begin position="1"/>
        <end position="13"/>
    </location>
</feature>
<dbReference type="Proteomes" id="UP000664940">
    <property type="component" value="Unassembled WGS sequence"/>
</dbReference>
<protein>
    <submittedName>
        <fullName evidence="2">Uncharacterized protein</fullName>
    </submittedName>
</protein>
<evidence type="ECO:0000313" key="2">
    <source>
        <dbReference type="EMBL" id="KAF6125560.1"/>
    </source>
</evidence>